<dbReference type="InterPro" id="IPR003657">
    <property type="entry name" value="WRKY_dom"/>
</dbReference>
<evidence type="ECO:0000256" key="1">
    <source>
        <dbReference type="ARBA" id="ARBA00004123"/>
    </source>
</evidence>
<keyword evidence="3" id="KW-0238">DNA-binding</keyword>
<evidence type="ECO:0000256" key="3">
    <source>
        <dbReference type="ARBA" id="ARBA00023125"/>
    </source>
</evidence>
<dbReference type="EMBL" id="KZ451908">
    <property type="protein sequence ID" value="PKA63354.1"/>
    <property type="molecule type" value="Genomic_DNA"/>
</dbReference>
<sequence length="220" mass="24113">MAALREFTELGSFLSSLKAAEFCAAGFDGSPAGSGTAAGEPPEFDVQDYIGFDDGRLMGDVVAGEIETRVLPMGGGGGGPSADEGEKNCEEVKRKKVECGCRIGFRTESEVEILDDGFKWRKYGKKAVKNSPNPRNYYRCASNGCEVKKRVERDRNDPRFVITTYEGMHNHQTPDATHYSFLHHQLPDSSSPRDPRGQMTPSVPRVRGRSSSFSPSSSYT</sequence>
<reference evidence="8 9" key="1">
    <citation type="journal article" date="2017" name="Nature">
        <title>The Apostasia genome and the evolution of orchids.</title>
        <authorList>
            <person name="Zhang G.Q."/>
            <person name="Liu K.W."/>
            <person name="Li Z."/>
            <person name="Lohaus R."/>
            <person name="Hsiao Y.Y."/>
            <person name="Niu S.C."/>
            <person name="Wang J.Y."/>
            <person name="Lin Y.C."/>
            <person name="Xu Q."/>
            <person name="Chen L.J."/>
            <person name="Yoshida K."/>
            <person name="Fujiwara S."/>
            <person name="Wang Z.W."/>
            <person name="Zhang Y.Q."/>
            <person name="Mitsuda N."/>
            <person name="Wang M."/>
            <person name="Liu G.H."/>
            <person name="Pecoraro L."/>
            <person name="Huang H.X."/>
            <person name="Xiao X.J."/>
            <person name="Lin M."/>
            <person name="Wu X.Y."/>
            <person name="Wu W.L."/>
            <person name="Chen Y.Y."/>
            <person name="Chang S.B."/>
            <person name="Sakamoto S."/>
            <person name="Ohme-Takagi M."/>
            <person name="Yagi M."/>
            <person name="Zeng S.J."/>
            <person name="Shen C.Y."/>
            <person name="Yeh C.M."/>
            <person name="Luo Y.B."/>
            <person name="Tsai W.C."/>
            <person name="Van de Peer Y."/>
            <person name="Liu Z.J."/>
        </authorList>
    </citation>
    <scope>NUCLEOTIDE SEQUENCE [LARGE SCALE GENOMIC DNA]</scope>
    <source>
        <strain evidence="9">cv. Shenzhen</strain>
        <tissue evidence="8">Stem</tissue>
    </source>
</reference>
<keyword evidence="9" id="KW-1185">Reference proteome</keyword>
<proteinExistence type="predicted"/>
<protein>
    <submittedName>
        <fullName evidence="8">Putative WRKY transcription factor 50</fullName>
    </submittedName>
</protein>
<dbReference type="PANTHER" id="PTHR31221">
    <property type="entry name" value="WRKY TRANSCRIPTION FACTOR PROTEIN 1-RELATED"/>
    <property type="match status" value="1"/>
</dbReference>
<dbReference type="SMART" id="SM00774">
    <property type="entry name" value="WRKY"/>
    <property type="match status" value="1"/>
</dbReference>
<comment type="subcellular location">
    <subcellularLocation>
        <location evidence="1">Nucleus</location>
    </subcellularLocation>
</comment>
<evidence type="ECO:0000256" key="2">
    <source>
        <dbReference type="ARBA" id="ARBA00023015"/>
    </source>
</evidence>
<dbReference type="PANTHER" id="PTHR31221:SF112">
    <property type="entry name" value="WRKY TRANSCRIPTION FACTOR 50-RELATED"/>
    <property type="match status" value="1"/>
</dbReference>
<evidence type="ECO:0000313" key="8">
    <source>
        <dbReference type="EMBL" id="PKA63354.1"/>
    </source>
</evidence>
<organism evidence="8 9">
    <name type="scientific">Apostasia shenzhenica</name>
    <dbReference type="NCBI Taxonomy" id="1088818"/>
    <lineage>
        <taxon>Eukaryota</taxon>
        <taxon>Viridiplantae</taxon>
        <taxon>Streptophyta</taxon>
        <taxon>Embryophyta</taxon>
        <taxon>Tracheophyta</taxon>
        <taxon>Spermatophyta</taxon>
        <taxon>Magnoliopsida</taxon>
        <taxon>Liliopsida</taxon>
        <taxon>Asparagales</taxon>
        <taxon>Orchidaceae</taxon>
        <taxon>Apostasioideae</taxon>
        <taxon>Apostasia</taxon>
    </lineage>
</organism>
<dbReference type="SUPFAM" id="SSF118290">
    <property type="entry name" value="WRKY DNA-binding domain"/>
    <property type="match status" value="1"/>
</dbReference>
<dbReference type="FunFam" id="2.20.25.80:FF:000003">
    <property type="entry name" value="WRKY transcription factor 57"/>
    <property type="match status" value="1"/>
</dbReference>
<evidence type="ECO:0000313" key="9">
    <source>
        <dbReference type="Proteomes" id="UP000236161"/>
    </source>
</evidence>
<dbReference type="GO" id="GO:0005634">
    <property type="term" value="C:nucleus"/>
    <property type="evidence" value="ECO:0007669"/>
    <property type="project" value="UniProtKB-SubCell"/>
</dbReference>
<dbReference type="STRING" id="1088818.A0A2I0B6D7"/>
<evidence type="ECO:0000259" key="7">
    <source>
        <dbReference type="PROSITE" id="PS50811"/>
    </source>
</evidence>
<feature type="domain" description="WRKY" evidence="7">
    <location>
        <begin position="109"/>
        <end position="174"/>
    </location>
</feature>
<dbReference type="InterPro" id="IPR036576">
    <property type="entry name" value="WRKY_dom_sf"/>
</dbReference>
<keyword evidence="2" id="KW-0805">Transcription regulation</keyword>
<keyword evidence="5" id="KW-0539">Nucleus</keyword>
<evidence type="ECO:0000256" key="4">
    <source>
        <dbReference type="ARBA" id="ARBA00023163"/>
    </source>
</evidence>
<keyword evidence="4" id="KW-0804">Transcription</keyword>
<dbReference type="GO" id="GO:0003700">
    <property type="term" value="F:DNA-binding transcription factor activity"/>
    <property type="evidence" value="ECO:0007669"/>
    <property type="project" value="InterPro"/>
</dbReference>
<accession>A0A2I0B6D7</accession>
<feature type="compositionally biased region" description="Low complexity" evidence="6">
    <location>
        <begin position="201"/>
        <end position="220"/>
    </location>
</feature>
<dbReference type="Pfam" id="PF03106">
    <property type="entry name" value="WRKY"/>
    <property type="match status" value="1"/>
</dbReference>
<dbReference type="AlphaFoldDB" id="A0A2I0B6D7"/>
<dbReference type="Proteomes" id="UP000236161">
    <property type="component" value="Unassembled WGS sequence"/>
</dbReference>
<dbReference type="Gene3D" id="2.20.25.80">
    <property type="entry name" value="WRKY domain"/>
    <property type="match status" value="1"/>
</dbReference>
<dbReference type="OrthoDB" id="693960at2759"/>
<name>A0A2I0B6D7_9ASPA</name>
<feature type="region of interest" description="Disordered" evidence="6">
    <location>
        <begin position="183"/>
        <end position="220"/>
    </location>
</feature>
<evidence type="ECO:0000256" key="5">
    <source>
        <dbReference type="ARBA" id="ARBA00023242"/>
    </source>
</evidence>
<dbReference type="PROSITE" id="PS50811">
    <property type="entry name" value="WRKY"/>
    <property type="match status" value="1"/>
</dbReference>
<dbReference type="InterPro" id="IPR044810">
    <property type="entry name" value="WRKY_plant"/>
</dbReference>
<evidence type="ECO:0000256" key="6">
    <source>
        <dbReference type="SAM" id="MobiDB-lite"/>
    </source>
</evidence>
<gene>
    <name evidence="8" type="primary">WRKY50</name>
    <name evidence="8" type="ORF">AXF42_Ash005249</name>
</gene>
<dbReference type="GO" id="GO:0043565">
    <property type="term" value="F:sequence-specific DNA binding"/>
    <property type="evidence" value="ECO:0007669"/>
    <property type="project" value="InterPro"/>
</dbReference>